<evidence type="ECO:0000256" key="3">
    <source>
        <dbReference type="ARBA" id="ARBA00022692"/>
    </source>
</evidence>
<evidence type="ECO:0000313" key="10">
    <source>
        <dbReference type="Proteomes" id="UP000626109"/>
    </source>
</evidence>
<dbReference type="Proteomes" id="UP000626109">
    <property type="component" value="Unassembled WGS sequence"/>
</dbReference>
<dbReference type="GO" id="GO:0006874">
    <property type="term" value="P:intracellular calcium ion homeostasis"/>
    <property type="evidence" value="ECO:0007669"/>
    <property type="project" value="TreeGrafter"/>
</dbReference>
<dbReference type="InterPro" id="IPR051359">
    <property type="entry name" value="CaCA_antiporter"/>
</dbReference>
<keyword evidence="2" id="KW-0813">Transport</keyword>
<dbReference type="InterPro" id="IPR044880">
    <property type="entry name" value="NCX_ion-bd_dom_sf"/>
</dbReference>
<feature type="region of interest" description="Disordered" evidence="6">
    <location>
        <begin position="106"/>
        <end position="127"/>
    </location>
</feature>
<evidence type="ECO:0000256" key="7">
    <source>
        <dbReference type="SAM" id="Phobius"/>
    </source>
</evidence>
<feature type="transmembrane region" description="Helical" evidence="7">
    <location>
        <begin position="261"/>
        <end position="281"/>
    </location>
</feature>
<feature type="domain" description="Sodium/calcium exchanger membrane region" evidence="8">
    <location>
        <begin position="325"/>
        <end position="468"/>
    </location>
</feature>
<feature type="region of interest" description="Disordered" evidence="6">
    <location>
        <begin position="52"/>
        <end position="88"/>
    </location>
</feature>
<evidence type="ECO:0000256" key="6">
    <source>
        <dbReference type="SAM" id="MobiDB-lite"/>
    </source>
</evidence>
<keyword evidence="3 7" id="KW-0812">Transmembrane</keyword>
<evidence type="ECO:0000259" key="8">
    <source>
        <dbReference type="Pfam" id="PF01699"/>
    </source>
</evidence>
<accession>A0A813LWM4</accession>
<protein>
    <recommendedName>
        <fullName evidence="8">Sodium/calcium exchanger membrane region domain-containing protein</fullName>
    </recommendedName>
</protein>
<reference evidence="9" key="1">
    <citation type="submission" date="2021-02" db="EMBL/GenBank/DDBJ databases">
        <authorList>
            <person name="Dougan E. K."/>
            <person name="Rhodes N."/>
            <person name="Thang M."/>
            <person name="Chan C."/>
        </authorList>
    </citation>
    <scope>NUCLEOTIDE SEQUENCE</scope>
</reference>
<dbReference type="GO" id="GO:0008324">
    <property type="term" value="F:monoatomic cation transmembrane transporter activity"/>
    <property type="evidence" value="ECO:0007669"/>
    <property type="project" value="TreeGrafter"/>
</dbReference>
<feature type="non-terminal residue" evidence="9">
    <location>
        <position position="1"/>
    </location>
</feature>
<organism evidence="9 10">
    <name type="scientific">Polarella glacialis</name>
    <name type="common">Dinoflagellate</name>
    <dbReference type="NCBI Taxonomy" id="89957"/>
    <lineage>
        <taxon>Eukaryota</taxon>
        <taxon>Sar</taxon>
        <taxon>Alveolata</taxon>
        <taxon>Dinophyceae</taxon>
        <taxon>Suessiales</taxon>
        <taxon>Suessiaceae</taxon>
        <taxon>Polarella</taxon>
    </lineage>
</organism>
<evidence type="ECO:0000313" key="9">
    <source>
        <dbReference type="EMBL" id="CAE8741006.1"/>
    </source>
</evidence>
<comment type="caution">
    <text evidence="9">The sequence shown here is derived from an EMBL/GenBank/DDBJ whole genome shotgun (WGS) entry which is preliminary data.</text>
</comment>
<dbReference type="Pfam" id="PF01699">
    <property type="entry name" value="Na_Ca_ex"/>
    <property type="match status" value="1"/>
</dbReference>
<dbReference type="InterPro" id="IPR004837">
    <property type="entry name" value="NaCa_Exmemb"/>
</dbReference>
<keyword evidence="4 7" id="KW-1133">Transmembrane helix</keyword>
<dbReference type="GO" id="GO:0016020">
    <property type="term" value="C:membrane"/>
    <property type="evidence" value="ECO:0007669"/>
    <property type="project" value="UniProtKB-SubCell"/>
</dbReference>
<evidence type="ECO:0000256" key="4">
    <source>
        <dbReference type="ARBA" id="ARBA00022989"/>
    </source>
</evidence>
<evidence type="ECO:0000256" key="1">
    <source>
        <dbReference type="ARBA" id="ARBA00004141"/>
    </source>
</evidence>
<feature type="transmembrane region" description="Helical" evidence="7">
    <location>
        <begin position="454"/>
        <end position="473"/>
    </location>
</feature>
<evidence type="ECO:0000256" key="5">
    <source>
        <dbReference type="ARBA" id="ARBA00023136"/>
    </source>
</evidence>
<feature type="transmembrane region" description="Helical" evidence="7">
    <location>
        <begin position="324"/>
        <end position="344"/>
    </location>
</feature>
<dbReference type="EMBL" id="CAJNNW010037346">
    <property type="protein sequence ID" value="CAE8741006.1"/>
    <property type="molecule type" value="Genomic_DNA"/>
</dbReference>
<evidence type="ECO:0000256" key="2">
    <source>
        <dbReference type="ARBA" id="ARBA00022448"/>
    </source>
</evidence>
<dbReference type="PANTHER" id="PTHR12266">
    <property type="entry name" value="NA+/CA2+ K+ INDEPENDENT EXCHANGER"/>
    <property type="match status" value="1"/>
</dbReference>
<keyword evidence="5 7" id="KW-0472">Membrane</keyword>
<feature type="compositionally biased region" description="Basic and acidic residues" evidence="6">
    <location>
        <begin position="69"/>
        <end position="78"/>
    </location>
</feature>
<sequence>HCSACLPWPWLPSKGFELLRVSPPSAQAQAQSQASGDAKLREHDMPVEVVKSQINSEQLSKKQLKKQAHREGRGERKEQKKHQKQATALESALTTLSSALAEHLLQGSSGAGLPPGDSPSSHSEARRDASFVKLLELQPASKLDKNTCTINTCTMPQKVMPKMLRQDDTGFVRYFGCDVALSTGPPGYVLTVTGLAILGSSLLRPEKYGAKFLPQGSRTMVAEVADLVDLKGVLGLVFLDSRAPGCAGGVAMVSVGKRERVAVSFLGVLLLVPTVIFVLGFTSTRWTYVEPCDVPGSDAEALFDYMSFFSCAEVLPQALKAVLLLVWLILLISLLASTADFFFVPQLEQLALDLRLTEDVAGVTLLALGNGMPDVMTATSSVNKAGDFSLTMGEFFGAANFIVSLVLACVILCSSGPTIVEPVAFIRDSVSFALVFCYMIFVTWDRSITQGESIMFFIIYGLYVAVVMVSTHWRLRRSLQARSDVRELEVALETTELSPSPENCFNLMESDSEAAPGEEEDRLEGLDTRAVESLFGQLQCIMELPFTVLRHLPSLLQSGIAIGGCLPQCVRHVQSLSGF</sequence>
<dbReference type="AlphaFoldDB" id="A0A813LWM4"/>
<name>A0A813LWM4_POLGL</name>
<dbReference type="PANTHER" id="PTHR12266:SF0">
    <property type="entry name" value="MITOCHONDRIAL SODIUM_CALCIUM EXCHANGER PROTEIN"/>
    <property type="match status" value="1"/>
</dbReference>
<dbReference type="Gene3D" id="1.20.1420.30">
    <property type="entry name" value="NCX, central ion-binding region"/>
    <property type="match status" value="1"/>
</dbReference>
<gene>
    <name evidence="9" type="ORF">PGLA2088_LOCUS50257</name>
</gene>
<comment type="subcellular location">
    <subcellularLocation>
        <location evidence="1">Membrane</location>
        <topology evidence="1">Multi-pass membrane protein</topology>
    </subcellularLocation>
</comment>
<feature type="transmembrane region" description="Helical" evidence="7">
    <location>
        <begin position="395"/>
        <end position="413"/>
    </location>
</feature>
<feature type="transmembrane region" description="Helical" evidence="7">
    <location>
        <begin position="425"/>
        <end position="442"/>
    </location>
</feature>
<proteinExistence type="predicted"/>